<dbReference type="Proteomes" id="UP000481288">
    <property type="component" value="Unassembled WGS sequence"/>
</dbReference>
<evidence type="ECO:0000313" key="5">
    <source>
        <dbReference type="Proteomes" id="UP000481288"/>
    </source>
</evidence>
<evidence type="ECO:0000256" key="1">
    <source>
        <dbReference type="ARBA" id="ARBA00006484"/>
    </source>
</evidence>
<sequence length="294" mass="31227">MASLDATNLFNVDNLVAVITGGGTVENRKLTQEGIGLMMAKALEHNGAKVYIIGRRLEVLEKEALQAKNGKIIPLQGDVTIKEDLSRIVDTITASDGYINVLIANSGISGPGVEGLKHNPSVSKLREHFWKASFEEFINTYAVNTSAVFFTVIAFLNLLEAGNQRGNVEQKSQVIATSSIGAHNRLAMAGCAYSTSKAAVTHMMKQFATSFAPYGIRSNVIAPGLYPSELADGPIAKLSLEDGIPAGVIPLRRPGTIQDMAGAILYMTSKAGGYLNGNVLVTDGGRLSIVPSTY</sequence>
<dbReference type="InterPro" id="IPR036291">
    <property type="entry name" value="NAD(P)-bd_dom_sf"/>
</dbReference>
<gene>
    <name evidence="4" type="primary">SAT3_3</name>
    <name evidence="4" type="ORF">LCER1_G003845</name>
</gene>
<dbReference type="Pfam" id="PF13561">
    <property type="entry name" value="adh_short_C2"/>
    <property type="match status" value="1"/>
</dbReference>
<dbReference type="Gene3D" id="3.40.50.720">
    <property type="entry name" value="NAD(P)-binding Rossmann-like Domain"/>
    <property type="match status" value="1"/>
</dbReference>
<keyword evidence="2" id="KW-0521">NADP</keyword>
<evidence type="ECO:0000313" key="4">
    <source>
        <dbReference type="EMBL" id="TVY52090.1"/>
    </source>
</evidence>
<dbReference type="InterPro" id="IPR052178">
    <property type="entry name" value="Sec_Metab_Biosynth_SDR"/>
</dbReference>
<evidence type="ECO:0000256" key="2">
    <source>
        <dbReference type="ARBA" id="ARBA00022857"/>
    </source>
</evidence>
<reference evidence="4 5" key="1">
    <citation type="submission" date="2018-05" db="EMBL/GenBank/DDBJ databases">
        <title>Whole genome sequencing for identification of molecular markers to develop diagnostic detection tools for the regulated plant pathogen Lachnellula willkommii.</title>
        <authorList>
            <person name="Giroux E."/>
            <person name="Bilodeau G."/>
        </authorList>
    </citation>
    <scope>NUCLEOTIDE SEQUENCE [LARGE SCALE GENOMIC DNA]</scope>
    <source>
        <strain evidence="4 5">CBS 625.97</strain>
    </source>
</reference>
<dbReference type="PANTHER" id="PTHR43618:SF18">
    <property type="entry name" value="SHORT CHAIN DEHYDROGENASE_REDUCTASE FAMILY (AFU_ORTHOLOGUE AFUA_5G12480)"/>
    <property type="match status" value="1"/>
</dbReference>
<dbReference type="InterPro" id="IPR020904">
    <property type="entry name" value="Sc_DH/Rdtase_CS"/>
</dbReference>
<dbReference type="EMBL" id="QGMG01000677">
    <property type="protein sequence ID" value="TVY52090.1"/>
    <property type="molecule type" value="Genomic_DNA"/>
</dbReference>
<dbReference type="CDD" id="cd05233">
    <property type="entry name" value="SDR_c"/>
    <property type="match status" value="1"/>
</dbReference>
<dbReference type="OrthoDB" id="2898618at2759"/>
<proteinExistence type="inferred from homology"/>
<comment type="similarity">
    <text evidence="1">Belongs to the short-chain dehydrogenases/reductases (SDR) family.</text>
</comment>
<keyword evidence="5" id="KW-1185">Reference proteome</keyword>
<dbReference type="InterPro" id="IPR002347">
    <property type="entry name" value="SDR_fam"/>
</dbReference>
<dbReference type="GO" id="GO:0016491">
    <property type="term" value="F:oxidoreductase activity"/>
    <property type="evidence" value="ECO:0007669"/>
    <property type="project" value="UniProtKB-KW"/>
</dbReference>
<keyword evidence="3" id="KW-0560">Oxidoreductase</keyword>
<dbReference type="SUPFAM" id="SSF51735">
    <property type="entry name" value="NAD(P)-binding Rossmann-fold domains"/>
    <property type="match status" value="1"/>
</dbReference>
<name>A0A7D8YRH7_9HELO</name>
<evidence type="ECO:0000256" key="3">
    <source>
        <dbReference type="ARBA" id="ARBA00023002"/>
    </source>
</evidence>
<protein>
    <submittedName>
        <fullName evidence="4">Short-chain dehydrogenase/reductase SAT3</fullName>
    </submittedName>
</protein>
<dbReference type="PANTHER" id="PTHR43618">
    <property type="entry name" value="7-ALPHA-HYDROXYSTEROID DEHYDROGENASE"/>
    <property type="match status" value="1"/>
</dbReference>
<organism evidence="4 5">
    <name type="scientific">Lachnellula cervina</name>
    <dbReference type="NCBI Taxonomy" id="1316786"/>
    <lineage>
        <taxon>Eukaryota</taxon>
        <taxon>Fungi</taxon>
        <taxon>Dikarya</taxon>
        <taxon>Ascomycota</taxon>
        <taxon>Pezizomycotina</taxon>
        <taxon>Leotiomycetes</taxon>
        <taxon>Helotiales</taxon>
        <taxon>Lachnaceae</taxon>
        <taxon>Lachnellula</taxon>
    </lineage>
</organism>
<accession>A0A7D8YRH7</accession>
<dbReference type="AlphaFoldDB" id="A0A7D8YRH7"/>
<comment type="caution">
    <text evidence="4">The sequence shown here is derived from an EMBL/GenBank/DDBJ whole genome shotgun (WGS) entry which is preliminary data.</text>
</comment>
<dbReference type="PROSITE" id="PS00061">
    <property type="entry name" value="ADH_SHORT"/>
    <property type="match status" value="1"/>
</dbReference>
<dbReference type="PRINTS" id="PR00081">
    <property type="entry name" value="GDHRDH"/>
</dbReference>